<dbReference type="InterPro" id="IPR002509">
    <property type="entry name" value="NODB_dom"/>
</dbReference>
<organism evidence="3 4">
    <name type="scientific">Actinoallomurus bryophytorum</name>
    <dbReference type="NCBI Taxonomy" id="1490222"/>
    <lineage>
        <taxon>Bacteria</taxon>
        <taxon>Bacillati</taxon>
        <taxon>Actinomycetota</taxon>
        <taxon>Actinomycetes</taxon>
        <taxon>Streptosporangiales</taxon>
        <taxon>Thermomonosporaceae</taxon>
        <taxon>Actinoallomurus</taxon>
    </lineage>
</organism>
<dbReference type="PROSITE" id="PS51677">
    <property type="entry name" value="NODB"/>
    <property type="match status" value="1"/>
</dbReference>
<gene>
    <name evidence="3" type="ORF">FB559_6729</name>
</gene>
<dbReference type="GO" id="GO:0016810">
    <property type="term" value="F:hydrolase activity, acting on carbon-nitrogen (but not peptide) bonds"/>
    <property type="evidence" value="ECO:0007669"/>
    <property type="project" value="InterPro"/>
</dbReference>
<accession>A0A543CV68</accession>
<evidence type="ECO:0000313" key="4">
    <source>
        <dbReference type="Proteomes" id="UP000316096"/>
    </source>
</evidence>
<sequence>MKRTSIALAATAVAAVHAGPAASWLPIVRRAFPVLAGVGAPDHVALTFDDGPDPRSTPYFLQELRRLGCTATFFVLGEMLQRHPALGRRIAAEGHEVAVHGWRHGNALVVPPGRAAAEIRATAGLVTAVTGVRPSWYRPPYGVLSAETLVQARWCGLRPVLWSAWGRDWTASADPRSVLAVLEPDLRGGATVLLHDSDHTAAPGAWRAALGALPELVDRCHAAGLRVGALRDHGMS</sequence>
<dbReference type="GO" id="GO:0005975">
    <property type="term" value="P:carbohydrate metabolic process"/>
    <property type="evidence" value="ECO:0007669"/>
    <property type="project" value="InterPro"/>
</dbReference>
<dbReference type="EMBL" id="VFOZ01000001">
    <property type="protein sequence ID" value="TQM00987.1"/>
    <property type="molecule type" value="Genomic_DNA"/>
</dbReference>
<dbReference type="Gene3D" id="3.20.20.370">
    <property type="entry name" value="Glycoside hydrolase/deacetylase"/>
    <property type="match status" value="1"/>
</dbReference>
<keyword evidence="1" id="KW-0732">Signal</keyword>
<dbReference type="SUPFAM" id="SSF88713">
    <property type="entry name" value="Glycoside hydrolase/deacetylase"/>
    <property type="match status" value="1"/>
</dbReference>
<keyword evidence="4" id="KW-1185">Reference proteome</keyword>
<dbReference type="AlphaFoldDB" id="A0A543CV68"/>
<protein>
    <submittedName>
        <fullName evidence="3">Peptidoglycan/xylan/chitin deacetylase (PgdA/CDA1 family)</fullName>
    </submittedName>
</protein>
<dbReference type="CDD" id="cd10959">
    <property type="entry name" value="CE4_NodB_like_3"/>
    <property type="match status" value="1"/>
</dbReference>
<dbReference type="OrthoDB" id="3521160at2"/>
<evidence type="ECO:0000256" key="1">
    <source>
        <dbReference type="SAM" id="SignalP"/>
    </source>
</evidence>
<name>A0A543CV68_9ACTN</name>
<dbReference type="Pfam" id="PF01522">
    <property type="entry name" value="Polysacc_deac_1"/>
    <property type="match status" value="1"/>
</dbReference>
<feature type="signal peptide" evidence="1">
    <location>
        <begin position="1"/>
        <end position="18"/>
    </location>
</feature>
<comment type="caution">
    <text evidence="3">The sequence shown here is derived from an EMBL/GenBank/DDBJ whole genome shotgun (WGS) entry which is preliminary data.</text>
</comment>
<dbReference type="Proteomes" id="UP000316096">
    <property type="component" value="Unassembled WGS sequence"/>
</dbReference>
<feature type="chain" id="PRO_5039080462" evidence="1">
    <location>
        <begin position="19"/>
        <end position="236"/>
    </location>
</feature>
<dbReference type="PANTHER" id="PTHR10587">
    <property type="entry name" value="GLYCOSYL TRANSFERASE-RELATED"/>
    <property type="match status" value="1"/>
</dbReference>
<dbReference type="InterPro" id="IPR011330">
    <property type="entry name" value="Glyco_hydro/deAcase_b/a-brl"/>
</dbReference>
<proteinExistence type="predicted"/>
<dbReference type="PANTHER" id="PTHR10587:SF137">
    <property type="entry name" value="4-DEOXY-4-FORMAMIDO-L-ARABINOSE-PHOSPHOUNDECAPRENOL DEFORMYLASE ARND-RELATED"/>
    <property type="match status" value="1"/>
</dbReference>
<reference evidence="3 4" key="1">
    <citation type="submission" date="2019-06" db="EMBL/GenBank/DDBJ databases">
        <title>Sequencing the genomes of 1000 actinobacteria strains.</title>
        <authorList>
            <person name="Klenk H.-P."/>
        </authorList>
    </citation>
    <scope>NUCLEOTIDE SEQUENCE [LARGE SCALE GENOMIC DNA]</scope>
    <source>
        <strain evidence="3 4">DSM 102200</strain>
    </source>
</reference>
<dbReference type="InterPro" id="IPR050248">
    <property type="entry name" value="Polysacc_deacetylase_ArnD"/>
</dbReference>
<evidence type="ECO:0000313" key="3">
    <source>
        <dbReference type="EMBL" id="TQM00987.1"/>
    </source>
</evidence>
<feature type="domain" description="NodB homology" evidence="2">
    <location>
        <begin position="42"/>
        <end position="228"/>
    </location>
</feature>
<evidence type="ECO:0000259" key="2">
    <source>
        <dbReference type="PROSITE" id="PS51677"/>
    </source>
</evidence>
<dbReference type="RefSeq" id="WP_141960875.1">
    <property type="nucleotide sequence ID" value="NZ_VFOZ01000001.1"/>
</dbReference>